<proteinExistence type="predicted"/>
<protein>
    <submittedName>
        <fullName evidence="1">Uncharacterized protein</fullName>
    </submittedName>
</protein>
<evidence type="ECO:0000313" key="1">
    <source>
        <dbReference type="EMBL" id="JAD22977.1"/>
    </source>
</evidence>
<dbReference type="EMBL" id="GBRH01274918">
    <property type="protein sequence ID" value="JAD22977.1"/>
    <property type="molecule type" value="Transcribed_RNA"/>
</dbReference>
<sequence>MSWPLLVVRLCQRKIRNDFVPEHLSQDF</sequence>
<name>A0A0A8YK58_ARUDO</name>
<accession>A0A0A8YK58</accession>
<reference evidence="1" key="1">
    <citation type="submission" date="2014-09" db="EMBL/GenBank/DDBJ databases">
        <authorList>
            <person name="Magalhaes I.L.F."/>
            <person name="Oliveira U."/>
            <person name="Santos F.R."/>
            <person name="Vidigal T.H.D.A."/>
            <person name="Brescovit A.D."/>
            <person name="Santos A.J."/>
        </authorList>
    </citation>
    <scope>NUCLEOTIDE SEQUENCE</scope>
    <source>
        <tissue evidence="1">Shoot tissue taken approximately 20 cm above the soil surface</tissue>
    </source>
</reference>
<dbReference type="AlphaFoldDB" id="A0A0A8YK58"/>
<organism evidence="1">
    <name type="scientific">Arundo donax</name>
    <name type="common">Giant reed</name>
    <name type="synonym">Donax arundinaceus</name>
    <dbReference type="NCBI Taxonomy" id="35708"/>
    <lineage>
        <taxon>Eukaryota</taxon>
        <taxon>Viridiplantae</taxon>
        <taxon>Streptophyta</taxon>
        <taxon>Embryophyta</taxon>
        <taxon>Tracheophyta</taxon>
        <taxon>Spermatophyta</taxon>
        <taxon>Magnoliopsida</taxon>
        <taxon>Liliopsida</taxon>
        <taxon>Poales</taxon>
        <taxon>Poaceae</taxon>
        <taxon>PACMAD clade</taxon>
        <taxon>Arundinoideae</taxon>
        <taxon>Arundineae</taxon>
        <taxon>Arundo</taxon>
    </lineage>
</organism>
<reference evidence="1" key="2">
    <citation type="journal article" date="2015" name="Data Brief">
        <title>Shoot transcriptome of the giant reed, Arundo donax.</title>
        <authorList>
            <person name="Barrero R.A."/>
            <person name="Guerrero F.D."/>
            <person name="Moolhuijzen P."/>
            <person name="Goolsby J.A."/>
            <person name="Tidwell J."/>
            <person name="Bellgard S.E."/>
            <person name="Bellgard M.I."/>
        </authorList>
    </citation>
    <scope>NUCLEOTIDE SEQUENCE</scope>
    <source>
        <tissue evidence="1">Shoot tissue taken approximately 20 cm above the soil surface</tissue>
    </source>
</reference>